<protein>
    <submittedName>
        <fullName evidence="1">Uncharacterized protein</fullName>
    </submittedName>
</protein>
<organism evidence="1 2">
    <name type="scientific">Rubroshorea leprosula</name>
    <dbReference type="NCBI Taxonomy" id="152421"/>
    <lineage>
        <taxon>Eukaryota</taxon>
        <taxon>Viridiplantae</taxon>
        <taxon>Streptophyta</taxon>
        <taxon>Embryophyta</taxon>
        <taxon>Tracheophyta</taxon>
        <taxon>Spermatophyta</taxon>
        <taxon>Magnoliopsida</taxon>
        <taxon>eudicotyledons</taxon>
        <taxon>Gunneridae</taxon>
        <taxon>Pentapetalae</taxon>
        <taxon>rosids</taxon>
        <taxon>malvids</taxon>
        <taxon>Malvales</taxon>
        <taxon>Dipterocarpaceae</taxon>
        <taxon>Rubroshorea</taxon>
    </lineage>
</organism>
<dbReference type="AlphaFoldDB" id="A0AAV5K1K4"/>
<evidence type="ECO:0000313" key="1">
    <source>
        <dbReference type="EMBL" id="GKV17732.1"/>
    </source>
</evidence>
<gene>
    <name evidence="1" type="ORF">SLEP1_g28197</name>
</gene>
<proteinExistence type="predicted"/>
<accession>A0AAV5K1K4</accession>
<keyword evidence="2" id="KW-1185">Reference proteome</keyword>
<name>A0AAV5K1K4_9ROSI</name>
<evidence type="ECO:0000313" key="2">
    <source>
        <dbReference type="Proteomes" id="UP001054252"/>
    </source>
</evidence>
<comment type="caution">
    <text evidence="1">The sequence shown here is derived from an EMBL/GenBank/DDBJ whole genome shotgun (WGS) entry which is preliminary data.</text>
</comment>
<dbReference type="Proteomes" id="UP001054252">
    <property type="component" value="Unassembled WGS sequence"/>
</dbReference>
<reference evidence="1 2" key="1">
    <citation type="journal article" date="2021" name="Commun. Biol.">
        <title>The genome of Shorea leprosula (Dipterocarpaceae) highlights the ecological relevance of drought in aseasonal tropical rainforests.</title>
        <authorList>
            <person name="Ng K.K.S."/>
            <person name="Kobayashi M.J."/>
            <person name="Fawcett J.A."/>
            <person name="Hatakeyama M."/>
            <person name="Paape T."/>
            <person name="Ng C.H."/>
            <person name="Ang C.C."/>
            <person name="Tnah L.H."/>
            <person name="Lee C.T."/>
            <person name="Nishiyama T."/>
            <person name="Sese J."/>
            <person name="O'Brien M.J."/>
            <person name="Copetti D."/>
            <person name="Mohd Noor M.I."/>
            <person name="Ong R.C."/>
            <person name="Putra M."/>
            <person name="Sireger I.Z."/>
            <person name="Indrioko S."/>
            <person name="Kosugi Y."/>
            <person name="Izuno A."/>
            <person name="Isagi Y."/>
            <person name="Lee S.L."/>
            <person name="Shimizu K.K."/>
        </authorList>
    </citation>
    <scope>NUCLEOTIDE SEQUENCE [LARGE SCALE GENOMIC DNA]</scope>
    <source>
        <strain evidence="1">214</strain>
    </source>
</reference>
<dbReference type="EMBL" id="BPVZ01000048">
    <property type="protein sequence ID" value="GKV17732.1"/>
    <property type="molecule type" value="Genomic_DNA"/>
</dbReference>
<sequence>MGRGRGALLQPGILCQQLYPMVAEEVDALREREALKVYRQSTIRALRKKMKNQSKAFELHLTKPLSKIMWMGKIALFLAMTFMVDLNLQPSYYTKRGSKHITSSLVASSF</sequence>